<feature type="compositionally biased region" description="Basic and acidic residues" evidence="6">
    <location>
        <begin position="374"/>
        <end position="385"/>
    </location>
</feature>
<dbReference type="SMART" id="SM00285">
    <property type="entry name" value="PBD"/>
    <property type="match status" value="1"/>
</dbReference>
<feature type="compositionally biased region" description="Low complexity" evidence="6">
    <location>
        <begin position="39"/>
        <end position="52"/>
    </location>
</feature>
<keyword evidence="3" id="KW-0067">ATP-binding</keyword>
<feature type="compositionally biased region" description="Low complexity" evidence="6">
    <location>
        <begin position="470"/>
        <end position="488"/>
    </location>
</feature>
<accession>A0AAD7TTL4</accession>
<evidence type="ECO:0000256" key="1">
    <source>
        <dbReference type="ARBA" id="ARBA00008874"/>
    </source>
</evidence>
<proteinExistence type="inferred from homology"/>
<gene>
    <name evidence="9" type="ORF">ONZ51_g5641</name>
</gene>
<feature type="region of interest" description="Disordered" evidence="6">
    <location>
        <begin position="180"/>
        <end position="439"/>
    </location>
</feature>
<feature type="compositionally biased region" description="Polar residues" evidence="6">
    <location>
        <begin position="686"/>
        <end position="705"/>
    </location>
</feature>
<feature type="region of interest" description="Disordered" evidence="6">
    <location>
        <begin position="546"/>
        <end position="565"/>
    </location>
</feature>
<dbReference type="Proteomes" id="UP001215151">
    <property type="component" value="Unassembled WGS sequence"/>
</dbReference>
<keyword evidence="2" id="KW-0547">Nucleotide-binding</keyword>
<dbReference type="SUPFAM" id="SSF56112">
    <property type="entry name" value="Protein kinase-like (PK-like)"/>
    <property type="match status" value="1"/>
</dbReference>
<feature type="compositionally biased region" description="Low complexity" evidence="6">
    <location>
        <begin position="325"/>
        <end position="339"/>
    </location>
</feature>
<sequence length="1123" mass="120206">MATSSKQNSRFSSLKVFKFAAGSKPPPLPPKDPYRLANPSLPSLGNSLSPDSFPSQPATPLSAQYATLVRSPSPSPSYAPSSRTTLSPPSASQDSVGSRRGLFKFSSFSRRPKTPKTAESGYSAASESSQPPEPADDPSISLPWNFQHNIHVDEGFVGLPPTWSASLAEAGFSEEEIAAIQAKRAESRSRSTRSIYSLNPGRSASPAGTTRSPGYANQPRGGLRRDQSDASLSQVSLASSQRSYGSRSHFRQVSVSSRDHSEYSSSGVPHAEADPRRTPPMSRPPPTHAFTYPQLHSQSTPHLPTHHSSASMTRLAPPVPPPPAISVVSSDSSSNSAISEKQMMARSTPQRSFHVANESIDTISHSPPPAYMSPKKESQLSRAEEDFSLPPPIEQPTASTSARLNGRPSADSASSGSHERSLTSPSLPEPPRLSFHQDDLSSWTESLFSSIPTSITLTPPKPAPSRTFTPPSRLGSGGSSASPPRAGSVRGRNDSPSPATRQLPPQKPLPKQEPPLRAAPTSALPPPPMESRGMLRHEVVGTIASANSSEGSVSSMTHDTSADMSTDSQYSSTLLTPVLDEFPSIPHITHVEHFDIQMSLAREKENRDSGVSTVTVTPATIATAAVARSARGNVVVSPVLANGDGRTKSASVTQDSDDPRSHSPNSAESHSSASSSSTSASLSMSTGTESASSDSRPQTLTTSETQEWRLLGHKPKGIGCVDSPEPSPRAASFAERGVFTVSVTSDMRDLDDDIPSARRPSIIIDHYLSATPTTESRPRTPVSPASTSSPSPLSPAPRYPGWLSAVVAPLKSFINDQVDPRDLYADLREIAEGESGSVYAARVLATPGSPEKEPGSFVAIKNVPILPSGSPKINDLRSELALMNGISHPHILTMDALYVDLVEDCLWIRMDLMERSLADVIAYADEGIIFHEKCIARVASDVLYALDYLQSKGIAHRDLRSDNLLVNVDGVVKLADFSSAVQVTRTRPTCTDLVGVVYWQAPEIRGGSYNALKVDVWSLGATVWELAQAEPPFSDITDPRQFGDTLPPLSQAEVYSRSFHDFLHLCSKPSSSRPDPHELLSTPFIRNPSGRQAIADLLADCRAVEERMSRRQSADSTGTVSRS</sequence>
<feature type="compositionally biased region" description="Low complexity" evidence="6">
    <location>
        <begin position="229"/>
        <end position="243"/>
    </location>
</feature>
<evidence type="ECO:0000256" key="3">
    <source>
        <dbReference type="ARBA" id="ARBA00022840"/>
    </source>
</evidence>
<dbReference type="PANTHER" id="PTHR45832">
    <property type="entry name" value="SERINE/THREONINE-PROTEIN KINASE SAMKA-RELATED-RELATED"/>
    <property type="match status" value="1"/>
</dbReference>
<comment type="catalytic activity">
    <reaction evidence="5">
        <text>L-seryl-[protein] + ATP = O-phospho-L-seryl-[protein] + ADP + H(+)</text>
        <dbReference type="Rhea" id="RHEA:17989"/>
        <dbReference type="Rhea" id="RHEA-COMP:9863"/>
        <dbReference type="Rhea" id="RHEA-COMP:11604"/>
        <dbReference type="ChEBI" id="CHEBI:15378"/>
        <dbReference type="ChEBI" id="CHEBI:29999"/>
        <dbReference type="ChEBI" id="CHEBI:30616"/>
        <dbReference type="ChEBI" id="CHEBI:83421"/>
        <dbReference type="ChEBI" id="CHEBI:456216"/>
        <dbReference type="EC" id="2.7.11.1"/>
    </reaction>
</comment>
<feature type="compositionally biased region" description="Polar residues" evidence="6">
    <location>
        <begin position="53"/>
        <end position="65"/>
    </location>
</feature>
<feature type="compositionally biased region" description="Low complexity" evidence="6">
    <location>
        <begin position="118"/>
        <end position="130"/>
    </location>
</feature>
<name>A0AAD7TTL4_9APHY</name>
<dbReference type="InterPro" id="IPR000719">
    <property type="entry name" value="Prot_kinase_dom"/>
</dbReference>
<reference evidence="9" key="1">
    <citation type="submission" date="2022-11" db="EMBL/GenBank/DDBJ databases">
        <title>Genome Sequence of Cubamyces cubensis.</title>
        <authorList>
            <person name="Buettner E."/>
        </authorList>
    </citation>
    <scope>NUCLEOTIDE SEQUENCE</scope>
    <source>
        <strain evidence="9">MPL-01</strain>
    </source>
</reference>
<evidence type="ECO:0000259" key="8">
    <source>
        <dbReference type="PROSITE" id="PS50108"/>
    </source>
</evidence>
<dbReference type="InterPro" id="IPR000095">
    <property type="entry name" value="CRIB_dom"/>
</dbReference>
<dbReference type="GO" id="GO:0004713">
    <property type="term" value="F:protein tyrosine kinase activity"/>
    <property type="evidence" value="ECO:0007669"/>
    <property type="project" value="InterPro"/>
</dbReference>
<feature type="region of interest" description="Disordered" evidence="6">
    <location>
        <begin position="768"/>
        <end position="795"/>
    </location>
</feature>
<dbReference type="SMART" id="SM00219">
    <property type="entry name" value="TyrKc"/>
    <property type="match status" value="1"/>
</dbReference>
<comment type="catalytic activity">
    <reaction evidence="4">
        <text>L-threonyl-[protein] + ATP = O-phospho-L-threonyl-[protein] + ADP + H(+)</text>
        <dbReference type="Rhea" id="RHEA:46608"/>
        <dbReference type="Rhea" id="RHEA-COMP:11060"/>
        <dbReference type="Rhea" id="RHEA-COMP:11605"/>
        <dbReference type="ChEBI" id="CHEBI:15378"/>
        <dbReference type="ChEBI" id="CHEBI:30013"/>
        <dbReference type="ChEBI" id="CHEBI:30616"/>
        <dbReference type="ChEBI" id="CHEBI:61977"/>
        <dbReference type="ChEBI" id="CHEBI:456216"/>
        <dbReference type="EC" id="2.7.11.1"/>
    </reaction>
</comment>
<dbReference type="Gene3D" id="3.90.810.10">
    <property type="entry name" value="CRIB domain"/>
    <property type="match status" value="1"/>
</dbReference>
<dbReference type="Pfam" id="PF00069">
    <property type="entry name" value="Pkinase"/>
    <property type="match status" value="1"/>
</dbReference>
<feature type="region of interest" description="Disordered" evidence="6">
    <location>
        <begin position="20"/>
        <end position="143"/>
    </location>
</feature>
<evidence type="ECO:0000259" key="7">
    <source>
        <dbReference type="PROSITE" id="PS50011"/>
    </source>
</evidence>
<dbReference type="InterPro" id="IPR051931">
    <property type="entry name" value="PAK3-like"/>
</dbReference>
<feature type="domain" description="CRIB" evidence="8">
    <location>
        <begin position="140"/>
        <end position="153"/>
    </location>
</feature>
<dbReference type="EMBL" id="JAPEVG010000124">
    <property type="protein sequence ID" value="KAJ8482002.1"/>
    <property type="molecule type" value="Genomic_DNA"/>
</dbReference>
<feature type="region of interest" description="Disordered" evidence="6">
    <location>
        <begin position="638"/>
        <end position="732"/>
    </location>
</feature>
<dbReference type="GO" id="GO:0005524">
    <property type="term" value="F:ATP binding"/>
    <property type="evidence" value="ECO:0007669"/>
    <property type="project" value="UniProtKB-KW"/>
</dbReference>
<dbReference type="AlphaFoldDB" id="A0AAD7TTL4"/>
<evidence type="ECO:0000256" key="6">
    <source>
        <dbReference type="SAM" id="MobiDB-lite"/>
    </source>
</evidence>
<feature type="region of interest" description="Disordered" evidence="6">
    <location>
        <begin position="453"/>
        <end position="532"/>
    </location>
</feature>
<dbReference type="InterPro" id="IPR036936">
    <property type="entry name" value="CRIB_dom_sf"/>
</dbReference>
<feature type="compositionally biased region" description="Polar residues" evidence="6">
    <location>
        <begin position="556"/>
        <end position="565"/>
    </location>
</feature>
<evidence type="ECO:0000313" key="10">
    <source>
        <dbReference type="Proteomes" id="UP001215151"/>
    </source>
</evidence>
<keyword evidence="10" id="KW-1185">Reference proteome</keyword>
<dbReference type="Gene3D" id="1.10.510.10">
    <property type="entry name" value="Transferase(Phosphotransferase) domain 1"/>
    <property type="match status" value="1"/>
</dbReference>
<feature type="domain" description="Protein kinase" evidence="7">
    <location>
        <begin position="824"/>
        <end position="1085"/>
    </location>
</feature>
<protein>
    <submittedName>
        <fullName evidence="9">Uncharacterized protein</fullName>
    </submittedName>
</protein>
<dbReference type="PANTHER" id="PTHR45832:SF22">
    <property type="entry name" value="SERINE_THREONINE-PROTEIN KINASE SAMKA-RELATED"/>
    <property type="match status" value="1"/>
</dbReference>
<dbReference type="InterPro" id="IPR020635">
    <property type="entry name" value="Tyr_kinase_cat_dom"/>
</dbReference>
<evidence type="ECO:0000313" key="9">
    <source>
        <dbReference type="EMBL" id="KAJ8482002.1"/>
    </source>
</evidence>
<dbReference type="PROSITE" id="PS50108">
    <property type="entry name" value="CRIB"/>
    <property type="match status" value="1"/>
</dbReference>
<evidence type="ECO:0000256" key="4">
    <source>
        <dbReference type="ARBA" id="ARBA00047899"/>
    </source>
</evidence>
<dbReference type="InterPro" id="IPR011009">
    <property type="entry name" value="Kinase-like_dom_sf"/>
</dbReference>
<organism evidence="9 10">
    <name type="scientific">Trametes cubensis</name>
    <dbReference type="NCBI Taxonomy" id="1111947"/>
    <lineage>
        <taxon>Eukaryota</taxon>
        <taxon>Fungi</taxon>
        <taxon>Dikarya</taxon>
        <taxon>Basidiomycota</taxon>
        <taxon>Agaricomycotina</taxon>
        <taxon>Agaricomycetes</taxon>
        <taxon>Polyporales</taxon>
        <taxon>Polyporaceae</taxon>
        <taxon>Trametes</taxon>
    </lineage>
</organism>
<dbReference type="Pfam" id="PF00786">
    <property type="entry name" value="PBD"/>
    <property type="match status" value="1"/>
</dbReference>
<feature type="compositionally biased region" description="Polar residues" evidence="6">
    <location>
        <begin position="192"/>
        <end position="212"/>
    </location>
</feature>
<comment type="caution">
    <text evidence="9">The sequence shown here is derived from an EMBL/GenBank/DDBJ whole genome shotgun (WGS) entry which is preliminary data.</text>
</comment>
<feature type="compositionally biased region" description="Polar residues" evidence="6">
    <location>
        <begin position="83"/>
        <end position="96"/>
    </location>
</feature>
<feature type="compositionally biased region" description="Low complexity" evidence="6">
    <location>
        <begin position="662"/>
        <end position="685"/>
    </location>
</feature>
<feature type="compositionally biased region" description="Polar residues" evidence="6">
    <location>
        <begin position="294"/>
        <end position="312"/>
    </location>
</feature>
<dbReference type="GO" id="GO:0004674">
    <property type="term" value="F:protein serine/threonine kinase activity"/>
    <property type="evidence" value="ECO:0007669"/>
    <property type="project" value="UniProtKB-EC"/>
</dbReference>
<dbReference type="PROSITE" id="PS50011">
    <property type="entry name" value="PROTEIN_KINASE_DOM"/>
    <property type="match status" value="1"/>
</dbReference>
<comment type="similarity">
    <text evidence="1">Belongs to the protein kinase superfamily. STE Ser/Thr protein kinase family. STE20 subfamily.</text>
</comment>
<feature type="compositionally biased region" description="Low complexity" evidence="6">
    <location>
        <begin position="779"/>
        <end position="791"/>
    </location>
</feature>
<feature type="compositionally biased region" description="Low complexity" evidence="6">
    <location>
        <begin position="546"/>
        <end position="555"/>
    </location>
</feature>
<evidence type="ECO:0000256" key="2">
    <source>
        <dbReference type="ARBA" id="ARBA00022741"/>
    </source>
</evidence>
<feature type="compositionally biased region" description="Polar residues" evidence="6">
    <location>
        <begin position="411"/>
        <end position="426"/>
    </location>
</feature>
<evidence type="ECO:0000256" key="5">
    <source>
        <dbReference type="ARBA" id="ARBA00048679"/>
    </source>
</evidence>